<dbReference type="Proteomes" id="UP000019116">
    <property type="component" value="Chromosome 2A"/>
</dbReference>
<dbReference type="Gramene" id="TraesCLE_scaffold_026300_01G000100.1">
    <property type="protein sequence ID" value="TraesCLE_scaffold_026300_01G000100.1"/>
    <property type="gene ID" value="TraesCLE_scaffold_026300_01G000100"/>
</dbReference>
<dbReference type="EnsemblPlants" id="TraesCS2A02G287000.1">
    <property type="protein sequence ID" value="TraesCS2A02G287000.1.cds1"/>
    <property type="gene ID" value="TraesCS2A02G287000"/>
</dbReference>
<dbReference type="Gramene" id="TraesCS2A02G287000.1">
    <property type="protein sequence ID" value="TraesCS2A02G287000.1.cds1"/>
    <property type="gene ID" value="TraesCS2A02G287000"/>
</dbReference>
<name>A0A3B6AZK6_WHEAT</name>
<feature type="region of interest" description="Disordered" evidence="1">
    <location>
        <begin position="58"/>
        <end position="85"/>
    </location>
</feature>
<organism evidence="2">
    <name type="scientific">Triticum aestivum</name>
    <name type="common">Wheat</name>
    <dbReference type="NCBI Taxonomy" id="4565"/>
    <lineage>
        <taxon>Eukaryota</taxon>
        <taxon>Viridiplantae</taxon>
        <taxon>Streptophyta</taxon>
        <taxon>Embryophyta</taxon>
        <taxon>Tracheophyta</taxon>
        <taxon>Spermatophyta</taxon>
        <taxon>Magnoliopsida</taxon>
        <taxon>Liliopsida</taxon>
        <taxon>Poales</taxon>
        <taxon>Poaceae</taxon>
        <taxon>BOP clade</taxon>
        <taxon>Pooideae</taxon>
        <taxon>Triticodae</taxon>
        <taxon>Triticeae</taxon>
        <taxon>Triticinae</taxon>
        <taxon>Triticum</taxon>
    </lineage>
</organism>
<keyword evidence="3" id="KW-1185">Reference proteome</keyword>
<dbReference type="Gramene" id="TraesARI2A03G00719460.1">
    <property type="protein sequence ID" value="TraesARI2A03G00719460.1.CDS1"/>
    <property type="gene ID" value="TraesARI2A03G00719460"/>
</dbReference>
<dbReference type="Gramene" id="TraesSYM2A03G00719120.1">
    <property type="protein sequence ID" value="TraesSYM2A03G00719120.1.CDS1"/>
    <property type="gene ID" value="TraesSYM2A03G00719120"/>
</dbReference>
<evidence type="ECO:0000313" key="2">
    <source>
        <dbReference type="EnsemblPlants" id="TraesCS2A02G287000.1.cds1"/>
    </source>
</evidence>
<feature type="region of interest" description="Disordered" evidence="1">
    <location>
        <begin position="1"/>
        <end position="32"/>
    </location>
</feature>
<dbReference type="Gramene" id="TraesRN2A0100694200.1">
    <property type="protein sequence ID" value="TraesRN2A0100694200.1"/>
    <property type="gene ID" value="TraesRN2A0100694200"/>
</dbReference>
<reference evidence="2" key="1">
    <citation type="submission" date="2018-08" db="EMBL/GenBank/DDBJ databases">
        <authorList>
            <person name="Rossello M."/>
        </authorList>
    </citation>
    <scope>NUCLEOTIDE SEQUENCE [LARGE SCALE GENOMIC DNA]</scope>
    <source>
        <strain evidence="2">cv. Chinese Spring</strain>
    </source>
</reference>
<dbReference type="Gramene" id="TraesCAD_scaffold_051769_01G000100.1">
    <property type="protein sequence ID" value="TraesCAD_scaffold_051769_01G000100.1"/>
    <property type="gene ID" value="TraesCAD_scaffold_051769_01G000100"/>
</dbReference>
<evidence type="ECO:0000256" key="1">
    <source>
        <dbReference type="SAM" id="MobiDB-lite"/>
    </source>
</evidence>
<reference evidence="2" key="2">
    <citation type="submission" date="2018-10" db="UniProtKB">
        <authorList>
            <consortium name="EnsemblPlants"/>
        </authorList>
    </citation>
    <scope>IDENTIFICATION</scope>
</reference>
<sequence>MTHPKRSDASARSSLDRAGHRSPPTRFPQPRLWHVTSPPPTCCCSAPACLRSSCRPSPAAGQRCRSPTSSASPRGPDPRPAGALPRTRKVLTALGPGLDPPRPSLFFFFYVEYKTVKYNYTTLILEPLPSTSEKHGFAEYSFVLSRPPSPTTNMYNCSRPKTLDALSSTTRCTTTVVGDPFHQVQLHGYDLGFGLQAPSTPTTGSHRRPNDY</sequence>
<dbReference type="Gramene" id="TraesCS2A03G0717100.1">
    <property type="protein sequence ID" value="TraesCS2A03G0717100.1.CDS1"/>
    <property type="gene ID" value="TraesCS2A03G0717100"/>
</dbReference>
<dbReference type="Gramene" id="TraesWEE_scaffold_001828_01G000100.1">
    <property type="protein sequence ID" value="TraesWEE_scaffold_001828_01G000100.1"/>
    <property type="gene ID" value="TraesWEE_scaffold_001828_01G000100"/>
</dbReference>
<evidence type="ECO:0000313" key="3">
    <source>
        <dbReference type="Proteomes" id="UP000019116"/>
    </source>
</evidence>
<feature type="compositionally biased region" description="Basic and acidic residues" evidence="1">
    <location>
        <begin position="1"/>
        <end position="19"/>
    </location>
</feature>
<proteinExistence type="predicted"/>
<dbReference type="Gramene" id="TraesJUL2A03G00716940.1">
    <property type="protein sequence ID" value="TraesJUL2A03G00716940.1.CDS1"/>
    <property type="gene ID" value="TraesJUL2A03G00716940"/>
</dbReference>
<dbReference type="AlphaFoldDB" id="A0A3B6AZK6"/>
<accession>A0A3B6AZK6</accession>
<dbReference type="Gramene" id="TraesROB_scaffold_009054_01G000100.1">
    <property type="protein sequence ID" value="TraesROB_scaffold_009054_01G000100.1"/>
    <property type="gene ID" value="TraesROB_scaffold_009054_01G000100"/>
</dbReference>
<protein>
    <submittedName>
        <fullName evidence="2">Uncharacterized protein</fullName>
    </submittedName>
</protein>